<organism evidence="1 2">
    <name type="scientific">Caballeronia arationis</name>
    <dbReference type="NCBI Taxonomy" id="1777142"/>
    <lineage>
        <taxon>Bacteria</taxon>
        <taxon>Pseudomonadati</taxon>
        <taxon>Pseudomonadota</taxon>
        <taxon>Betaproteobacteria</taxon>
        <taxon>Burkholderiales</taxon>
        <taxon>Burkholderiaceae</taxon>
        <taxon>Caballeronia</taxon>
    </lineage>
</organism>
<dbReference type="Gene3D" id="1.10.10.10">
    <property type="entry name" value="Winged helix-like DNA-binding domain superfamily/Winged helix DNA-binding domain"/>
    <property type="match status" value="1"/>
</dbReference>
<dbReference type="EMBL" id="OCSU01000001">
    <property type="protein sequence ID" value="SOE58805.1"/>
    <property type="molecule type" value="Genomic_DNA"/>
</dbReference>
<dbReference type="AlphaFoldDB" id="A0A7Z7I4A4"/>
<dbReference type="Proteomes" id="UP000219522">
    <property type="component" value="Unassembled WGS sequence"/>
</dbReference>
<proteinExistence type="predicted"/>
<gene>
    <name evidence="1" type="ORF">SAMN05446927_1649</name>
</gene>
<accession>A0A7Z7I4A4</accession>
<sequence>MLSTNGFGPGGSGIRRTHGISRFPAITTTSAQMLSRPENLPSVVRRMTAGQMLLDGASIEAVAEQLHLSTQTVKRYQAIVSAGGLEALQKMGVGGRSSVLDQQALEWIASALKGPARAHGFESDAWTNSRLRALIEQRYGVRFSRVYIWQIATNLGLGHLLSKSRR</sequence>
<dbReference type="InterPro" id="IPR009057">
    <property type="entry name" value="Homeodomain-like_sf"/>
</dbReference>
<evidence type="ECO:0000313" key="2">
    <source>
        <dbReference type="Proteomes" id="UP000219522"/>
    </source>
</evidence>
<reference evidence="1 2" key="1">
    <citation type="submission" date="2017-09" db="EMBL/GenBank/DDBJ databases">
        <authorList>
            <person name="Varghese N."/>
            <person name="Submissions S."/>
        </authorList>
    </citation>
    <scope>NUCLEOTIDE SEQUENCE [LARGE SCALE GENOMIC DNA]</scope>
    <source>
        <strain evidence="1 2">OK806</strain>
    </source>
</reference>
<name>A0A7Z7I4A4_9BURK</name>
<keyword evidence="2" id="KW-1185">Reference proteome</keyword>
<comment type="caution">
    <text evidence="1">The sequence shown here is derived from an EMBL/GenBank/DDBJ whole genome shotgun (WGS) entry which is preliminary data.</text>
</comment>
<evidence type="ECO:0000313" key="1">
    <source>
        <dbReference type="EMBL" id="SOE58805.1"/>
    </source>
</evidence>
<protein>
    <submittedName>
        <fullName evidence="1">Transposase</fullName>
    </submittedName>
</protein>
<dbReference type="Pfam" id="PF13384">
    <property type="entry name" value="HTH_23"/>
    <property type="match status" value="1"/>
</dbReference>
<dbReference type="InterPro" id="IPR036388">
    <property type="entry name" value="WH-like_DNA-bd_sf"/>
</dbReference>
<dbReference type="SUPFAM" id="SSF46689">
    <property type="entry name" value="Homeodomain-like"/>
    <property type="match status" value="1"/>
</dbReference>